<dbReference type="EMBL" id="CP141769">
    <property type="protein sequence ID" value="WRS38333.1"/>
    <property type="molecule type" value="Genomic_DNA"/>
</dbReference>
<dbReference type="RefSeq" id="WP_324778863.1">
    <property type="nucleotide sequence ID" value="NZ_CP141769.1"/>
</dbReference>
<proteinExistence type="predicted"/>
<reference evidence="2 3" key="1">
    <citation type="submission" date="2023-12" db="EMBL/GenBank/DDBJ databases">
        <title>Thiobacillus sedimentum sp. nov., a chemolithoautotrophic sulfur-oxidizing bacterium isolated from freshwater sediment.</title>
        <authorList>
            <person name="Luo J."/>
            <person name="Dai C."/>
        </authorList>
    </citation>
    <scope>NUCLEOTIDE SEQUENCE [LARGE SCALE GENOMIC DNA]</scope>
    <source>
        <strain evidence="2 3">SCUT-2</strain>
    </source>
</reference>
<dbReference type="InterPro" id="IPR054653">
    <property type="entry name" value="EpsI_type_B_pred"/>
</dbReference>
<accession>A0ABZ1CH14</accession>
<dbReference type="Pfam" id="PF11984">
    <property type="entry name" value="DUF3485"/>
    <property type="match status" value="1"/>
</dbReference>
<evidence type="ECO:0000313" key="2">
    <source>
        <dbReference type="EMBL" id="WRS38333.1"/>
    </source>
</evidence>
<evidence type="ECO:0000313" key="3">
    <source>
        <dbReference type="Proteomes" id="UP001334732"/>
    </source>
</evidence>
<evidence type="ECO:0000259" key="1">
    <source>
        <dbReference type="Pfam" id="PF11984"/>
    </source>
</evidence>
<gene>
    <name evidence="2" type="ORF">VA613_09975</name>
</gene>
<dbReference type="InterPro" id="IPR014263">
    <property type="entry name" value="Methanolan_biosynth_EpsI"/>
</dbReference>
<dbReference type="NCBIfam" id="TIGR02914">
    <property type="entry name" value="EpsI_fam"/>
    <property type="match status" value="1"/>
</dbReference>
<name>A0ABZ1CH14_9PROT</name>
<dbReference type="Proteomes" id="UP001334732">
    <property type="component" value="Chromosome"/>
</dbReference>
<protein>
    <submittedName>
        <fullName evidence="2">EpsI family protein</fullName>
    </submittedName>
</protein>
<feature type="domain" description="Methanolan biosynthesis EpsI" evidence="1">
    <location>
        <begin position="10"/>
        <end position="216"/>
    </location>
</feature>
<dbReference type="NCBIfam" id="NF045609">
    <property type="entry name" value="EpsI_type_B"/>
    <property type="match status" value="1"/>
</dbReference>
<organism evidence="2 3">
    <name type="scientific">Thiobacillus sedimenti</name>
    <dbReference type="NCBI Taxonomy" id="3110231"/>
    <lineage>
        <taxon>Bacteria</taxon>
        <taxon>Pseudomonadati</taxon>
        <taxon>Pseudomonadota</taxon>
        <taxon>Betaproteobacteria</taxon>
        <taxon>Nitrosomonadales</taxon>
        <taxon>Thiobacillaceae</taxon>
        <taxon>Thiobacillus</taxon>
    </lineage>
</organism>
<keyword evidence="3" id="KW-1185">Reference proteome</keyword>
<sequence length="231" mass="25647">MKLISFKHLIIGLFMFAAAGMALALKPTQKIINSEPKLDLEVLIPKAFGDWKIDETIRPIIANPEQEAEIKSIYKQTLTRTYVNSQGERIMLSIAYGGDQRESMAVHKPEVCYPAQGFQILRNVDDEFSTGNGTIPVRRLVATQGLRHEPITYWTTVGDEVATVKSLKWKIQQLKYGLTGKIPDGLLFRVSSIQADDAAAYRMQDDFSRALLGALTSDGRVRIIGHPAAAS</sequence>